<keyword evidence="3" id="KW-1185">Reference proteome</keyword>
<dbReference type="SUPFAM" id="SSF54909">
    <property type="entry name" value="Dimeric alpha+beta barrel"/>
    <property type="match status" value="1"/>
</dbReference>
<dbReference type="InterPro" id="IPR013097">
    <property type="entry name" value="Dabb"/>
</dbReference>
<accession>A0A1G6ZLU3</accession>
<dbReference type="AlphaFoldDB" id="A0A1G6ZLU3"/>
<dbReference type="PROSITE" id="PS51502">
    <property type="entry name" value="S_R_A_B_BARREL"/>
    <property type="match status" value="1"/>
</dbReference>
<name>A0A1G6ZLU3_9ACTN</name>
<dbReference type="Gene3D" id="3.30.70.100">
    <property type="match status" value="1"/>
</dbReference>
<proteinExistence type="predicted"/>
<dbReference type="Pfam" id="PF07876">
    <property type="entry name" value="Dabb"/>
    <property type="match status" value="1"/>
</dbReference>
<sequence length="137" mass="15135">MIYHGIRFSIKPGLSQEDVDAGLERMRQASTKITAIKSWVVGRDFGGEYQFGAVSQLESLEDYEEMMNHPEHNEIDRSGLPLIDKFASFDITDDPDPELGAKIAAIHQRRFANTPDIADLVANLDDYSGSAAPGKHG</sequence>
<evidence type="ECO:0000313" key="2">
    <source>
        <dbReference type="EMBL" id="SDE03442.1"/>
    </source>
</evidence>
<reference evidence="3" key="1">
    <citation type="submission" date="2016-10" db="EMBL/GenBank/DDBJ databases">
        <authorList>
            <person name="Varghese N."/>
            <person name="Submissions S."/>
        </authorList>
    </citation>
    <scope>NUCLEOTIDE SEQUENCE [LARGE SCALE GENOMIC DNA]</scope>
    <source>
        <strain evidence="3">CGMCC 4.3516</strain>
    </source>
</reference>
<dbReference type="SMART" id="SM00886">
    <property type="entry name" value="Dabb"/>
    <property type="match status" value="1"/>
</dbReference>
<evidence type="ECO:0000259" key="1">
    <source>
        <dbReference type="PROSITE" id="PS51502"/>
    </source>
</evidence>
<dbReference type="InterPro" id="IPR011008">
    <property type="entry name" value="Dimeric_a/b-barrel"/>
</dbReference>
<dbReference type="STRING" id="58114.SAMN05216270_11177"/>
<dbReference type="EMBL" id="FNAD01000011">
    <property type="protein sequence ID" value="SDE03442.1"/>
    <property type="molecule type" value="Genomic_DNA"/>
</dbReference>
<dbReference type="OrthoDB" id="5518399at2"/>
<dbReference type="RefSeq" id="WP_091038239.1">
    <property type="nucleotide sequence ID" value="NZ_FNAD01000011.1"/>
</dbReference>
<gene>
    <name evidence="2" type="ORF">SAMN05216270_11177</name>
</gene>
<dbReference type="Proteomes" id="UP000198949">
    <property type="component" value="Unassembled WGS sequence"/>
</dbReference>
<evidence type="ECO:0000313" key="3">
    <source>
        <dbReference type="Proteomes" id="UP000198949"/>
    </source>
</evidence>
<feature type="domain" description="Stress-response A/B barrel" evidence="1">
    <location>
        <begin position="2"/>
        <end position="91"/>
    </location>
</feature>
<organism evidence="2 3">
    <name type="scientific">Glycomyces harbinensis</name>
    <dbReference type="NCBI Taxonomy" id="58114"/>
    <lineage>
        <taxon>Bacteria</taxon>
        <taxon>Bacillati</taxon>
        <taxon>Actinomycetota</taxon>
        <taxon>Actinomycetes</taxon>
        <taxon>Glycomycetales</taxon>
        <taxon>Glycomycetaceae</taxon>
        <taxon>Glycomyces</taxon>
    </lineage>
</organism>
<protein>
    <submittedName>
        <fullName evidence="2">Stress responsive A/B Barrel Domain</fullName>
    </submittedName>
</protein>